<keyword evidence="3" id="KW-0675">Receptor</keyword>
<feature type="transmembrane region" description="Helical" evidence="1">
    <location>
        <begin position="252"/>
        <end position="272"/>
    </location>
</feature>
<dbReference type="EMBL" id="CP045895">
    <property type="protein sequence ID" value="QQP49120.1"/>
    <property type="molecule type" value="Genomic_DNA"/>
</dbReference>
<reference evidence="4" key="1">
    <citation type="submission" date="2021-01" db="EMBL/GenBank/DDBJ databases">
        <title>Caligus Genome Assembly.</title>
        <authorList>
            <person name="Gallardo-Escarate C."/>
        </authorList>
    </citation>
    <scope>NUCLEOTIDE SEQUENCE [LARGE SCALE GENOMIC DNA]</scope>
</reference>
<dbReference type="Proteomes" id="UP000595437">
    <property type="component" value="Chromosome 6"/>
</dbReference>
<accession>A0A7T8K906</accession>
<feature type="chain" id="PRO_5031210262" evidence="2">
    <location>
        <begin position="20"/>
        <end position="273"/>
    </location>
</feature>
<gene>
    <name evidence="3" type="ORF">FKW44_009655</name>
</gene>
<proteinExistence type="predicted"/>
<evidence type="ECO:0000256" key="1">
    <source>
        <dbReference type="SAM" id="Phobius"/>
    </source>
</evidence>
<evidence type="ECO:0000313" key="4">
    <source>
        <dbReference type="Proteomes" id="UP000595437"/>
    </source>
</evidence>
<keyword evidence="1" id="KW-1133">Transmembrane helix</keyword>
<keyword evidence="1" id="KW-0812">Transmembrane</keyword>
<organism evidence="3 4">
    <name type="scientific">Caligus rogercresseyi</name>
    <name type="common">Sea louse</name>
    <dbReference type="NCBI Taxonomy" id="217165"/>
    <lineage>
        <taxon>Eukaryota</taxon>
        <taxon>Metazoa</taxon>
        <taxon>Ecdysozoa</taxon>
        <taxon>Arthropoda</taxon>
        <taxon>Crustacea</taxon>
        <taxon>Multicrustacea</taxon>
        <taxon>Hexanauplia</taxon>
        <taxon>Copepoda</taxon>
        <taxon>Siphonostomatoida</taxon>
        <taxon>Caligidae</taxon>
        <taxon>Caligus</taxon>
    </lineage>
</organism>
<evidence type="ECO:0000313" key="3">
    <source>
        <dbReference type="EMBL" id="QQP49120.1"/>
    </source>
</evidence>
<protein>
    <submittedName>
        <fullName evidence="3">Fibroblast growth factor receptor 1Alike</fullName>
    </submittedName>
</protein>
<keyword evidence="1" id="KW-0472">Membrane</keyword>
<name>A0A7T8K906_CALRO</name>
<feature type="non-terminal residue" evidence="3">
    <location>
        <position position="273"/>
    </location>
</feature>
<feature type="signal peptide" evidence="2">
    <location>
        <begin position="1"/>
        <end position="19"/>
    </location>
</feature>
<sequence>MNPFGLLIFLLSYSKGALSTSVCSHPSGELSLWPESALISSTRSGRNKSLTLFVGNTDTFRVQCNDSFRDFNISNMSYSNGLNYERVKFPCGSGCTSDIMVLESNAIEMVNCTANHSRISCDTDGILDIVSPARSPGTTIKYSFYDTSVLSWVECTRYNADMQEIDELNNVEMYEKVVILCPFNESSQDSDSVLVRLEKDEYVDQVALGIRAFNFRRKRSPNYIYFTVKVSVPITDQINTPEEVTDGAGSTMGLIIGSSVCVISLVLILFLGF</sequence>
<keyword evidence="4" id="KW-1185">Reference proteome</keyword>
<dbReference type="AlphaFoldDB" id="A0A7T8K906"/>
<evidence type="ECO:0000256" key="2">
    <source>
        <dbReference type="SAM" id="SignalP"/>
    </source>
</evidence>
<keyword evidence="2" id="KW-0732">Signal</keyword>